<keyword evidence="2" id="KW-1185">Reference proteome</keyword>
<dbReference type="InterPro" id="IPR021457">
    <property type="entry name" value="DUF3108"/>
</dbReference>
<dbReference type="EMBL" id="BMGJ01000002">
    <property type="protein sequence ID" value="GGD52035.1"/>
    <property type="molecule type" value="Genomic_DNA"/>
</dbReference>
<comment type="caution">
    <text evidence="1">The sequence shown here is derived from an EMBL/GenBank/DDBJ whole genome shotgun (WGS) entry which is preliminary data.</text>
</comment>
<sequence length="197" mass="22880">MELGTATQNLSKNDAGEYTLRFESSASFLFLSDKRSETSVFNVNEDELLVPQHYRYKRTGTGKDKNTTIRFSASDNQIVVNQDEVIPWQDETDNQLFHLDIRRRIASGESRFTYSTINEKGNKDEETFAVTGKERLTLPMGEIDTVKLHKVRENSKRETLIWLAPQLDYQMVRLQQLKDGKEQLDIQLNTYSHNNKK</sequence>
<evidence type="ECO:0000313" key="1">
    <source>
        <dbReference type="EMBL" id="GGD52035.1"/>
    </source>
</evidence>
<gene>
    <name evidence="1" type="ORF">GCM10011357_04930</name>
</gene>
<evidence type="ECO:0000313" key="2">
    <source>
        <dbReference type="Proteomes" id="UP000614272"/>
    </source>
</evidence>
<evidence type="ECO:0008006" key="3">
    <source>
        <dbReference type="Google" id="ProtNLM"/>
    </source>
</evidence>
<protein>
    <recommendedName>
        <fullName evidence="3">DUF3108 domain-containing protein</fullName>
    </recommendedName>
</protein>
<proteinExistence type="predicted"/>
<dbReference type="Pfam" id="PF11306">
    <property type="entry name" value="DUF3108"/>
    <property type="match status" value="1"/>
</dbReference>
<dbReference type="Proteomes" id="UP000614272">
    <property type="component" value="Unassembled WGS sequence"/>
</dbReference>
<organism evidence="1 2">
    <name type="scientific">Lacimicrobium alkaliphilum</name>
    <dbReference type="NCBI Taxonomy" id="1526571"/>
    <lineage>
        <taxon>Bacteria</taxon>
        <taxon>Pseudomonadati</taxon>
        <taxon>Pseudomonadota</taxon>
        <taxon>Gammaproteobacteria</taxon>
        <taxon>Alteromonadales</taxon>
        <taxon>Alteromonadaceae</taxon>
        <taxon>Lacimicrobium</taxon>
    </lineage>
</organism>
<reference evidence="2" key="1">
    <citation type="journal article" date="2019" name="Int. J. Syst. Evol. Microbiol.">
        <title>The Global Catalogue of Microorganisms (GCM) 10K type strain sequencing project: providing services to taxonomists for standard genome sequencing and annotation.</title>
        <authorList>
            <consortium name="The Broad Institute Genomics Platform"/>
            <consortium name="The Broad Institute Genome Sequencing Center for Infectious Disease"/>
            <person name="Wu L."/>
            <person name="Ma J."/>
        </authorList>
    </citation>
    <scope>NUCLEOTIDE SEQUENCE [LARGE SCALE GENOMIC DNA]</scope>
    <source>
        <strain evidence="2">CGMCC 1.12923</strain>
    </source>
</reference>
<accession>A0ABQ1QYR3</accession>
<name>A0ABQ1QYR3_9ALTE</name>